<protein>
    <recommendedName>
        <fullName evidence="2">histidine kinase</fullName>
        <ecNumber evidence="2">2.7.13.3</ecNumber>
    </recommendedName>
</protein>
<dbReference type="InterPro" id="IPR005467">
    <property type="entry name" value="His_kinase_dom"/>
</dbReference>
<dbReference type="OrthoDB" id="239518at2"/>
<evidence type="ECO:0000259" key="9">
    <source>
        <dbReference type="PROSITE" id="PS50109"/>
    </source>
</evidence>
<evidence type="ECO:0000256" key="8">
    <source>
        <dbReference type="ARBA" id="ARBA00023012"/>
    </source>
</evidence>
<dbReference type="Pfam" id="PF02518">
    <property type="entry name" value="HATPase_c"/>
    <property type="match status" value="1"/>
</dbReference>
<organism evidence="10 11">
    <name type="scientific">Anatilimnocola aggregata</name>
    <dbReference type="NCBI Taxonomy" id="2528021"/>
    <lineage>
        <taxon>Bacteria</taxon>
        <taxon>Pseudomonadati</taxon>
        <taxon>Planctomycetota</taxon>
        <taxon>Planctomycetia</taxon>
        <taxon>Pirellulales</taxon>
        <taxon>Pirellulaceae</taxon>
        <taxon>Anatilimnocola</taxon>
    </lineage>
</organism>
<accession>A0A517YNE0</accession>
<comment type="catalytic activity">
    <reaction evidence="1">
        <text>ATP + protein L-histidine = ADP + protein N-phospho-L-histidine.</text>
        <dbReference type="EC" id="2.7.13.3"/>
    </reaction>
</comment>
<evidence type="ECO:0000256" key="7">
    <source>
        <dbReference type="ARBA" id="ARBA00022840"/>
    </source>
</evidence>
<dbReference type="Gene3D" id="3.30.565.10">
    <property type="entry name" value="Histidine kinase-like ATPase, C-terminal domain"/>
    <property type="match status" value="1"/>
</dbReference>
<dbReference type="RefSeq" id="WP_145099383.1">
    <property type="nucleotide sequence ID" value="NZ_CP036274.1"/>
</dbReference>
<dbReference type="PANTHER" id="PTHR43065:SF46">
    <property type="entry name" value="C4-DICARBOXYLATE TRANSPORT SENSOR PROTEIN DCTB"/>
    <property type="match status" value="1"/>
</dbReference>
<dbReference type="InterPro" id="IPR003594">
    <property type="entry name" value="HATPase_dom"/>
</dbReference>
<evidence type="ECO:0000256" key="1">
    <source>
        <dbReference type="ARBA" id="ARBA00000085"/>
    </source>
</evidence>
<name>A0A517YNE0_9BACT</name>
<dbReference type="CDD" id="cd00082">
    <property type="entry name" value="HisKA"/>
    <property type="match status" value="1"/>
</dbReference>
<dbReference type="AlphaFoldDB" id="A0A517YNE0"/>
<dbReference type="GO" id="GO:0005524">
    <property type="term" value="F:ATP binding"/>
    <property type="evidence" value="ECO:0007669"/>
    <property type="project" value="UniProtKB-KW"/>
</dbReference>
<dbReference type="KEGG" id="aagg:ETAA8_69070"/>
<evidence type="ECO:0000256" key="6">
    <source>
        <dbReference type="ARBA" id="ARBA00022777"/>
    </source>
</evidence>
<keyword evidence="3" id="KW-0597">Phosphoprotein</keyword>
<evidence type="ECO:0000256" key="2">
    <source>
        <dbReference type="ARBA" id="ARBA00012438"/>
    </source>
</evidence>
<feature type="domain" description="Histidine kinase" evidence="9">
    <location>
        <begin position="29"/>
        <end position="240"/>
    </location>
</feature>
<dbReference type="InterPro" id="IPR036097">
    <property type="entry name" value="HisK_dim/P_sf"/>
</dbReference>
<dbReference type="PRINTS" id="PR00344">
    <property type="entry name" value="BCTRLSENSOR"/>
</dbReference>
<evidence type="ECO:0000256" key="5">
    <source>
        <dbReference type="ARBA" id="ARBA00022741"/>
    </source>
</evidence>
<proteinExistence type="predicted"/>
<dbReference type="EC" id="2.7.13.3" evidence="2"/>
<dbReference type="SMART" id="SM00388">
    <property type="entry name" value="HisKA"/>
    <property type="match status" value="1"/>
</dbReference>
<reference evidence="10 11" key="1">
    <citation type="submission" date="2019-02" db="EMBL/GenBank/DDBJ databases">
        <title>Deep-cultivation of Planctomycetes and their phenomic and genomic characterization uncovers novel biology.</title>
        <authorList>
            <person name="Wiegand S."/>
            <person name="Jogler M."/>
            <person name="Boedeker C."/>
            <person name="Pinto D."/>
            <person name="Vollmers J."/>
            <person name="Rivas-Marin E."/>
            <person name="Kohn T."/>
            <person name="Peeters S.H."/>
            <person name="Heuer A."/>
            <person name="Rast P."/>
            <person name="Oberbeckmann S."/>
            <person name="Bunk B."/>
            <person name="Jeske O."/>
            <person name="Meyerdierks A."/>
            <person name="Storesund J.E."/>
            <person name="Kallscheuer N."/>
            <person name="Luecker S."/>
            <person name="Lage O.M."/>
            <person name="Pohl T."/>
            <person name="Merkel B.J."/>
            <person name="Hornburger P."/>
            <person name="Mueller R.-W."/>
            <person name="Bruemmer F."/>
            <person name="Labrenz M."/>
            <person name="Spormann A.M."/>
            <person name="Op den Camp H."/>
            <person name="Overmann J."/>
            <person name="Amann R."/>
            <person name="Jetten M.S.M."/>
            <person name="Mascher T."/>
            <person name="Medema M.H."/>
            <person name="Devos D.P."/>
            <person name="Kaster A.-K."/>
            <person name="Ovreas L."/>
            <person name="Rohde M."/>
            <person name="Galperin M.Y."/>
            <person name="Jogler C."/>
        </authorList>
    </citation>
    <scope>NUCLEOTIDE SEQUENCE [LARGE SCALE GENOMIC DNA]</scope>
    <source>
        <strain evidence="10 11">ETA_A8</strain>
    </source>
</reference>
<dbReference type="GO" id="GO:0000155">
    <property type="term" value="F:phosphorelay sensor kinase activity"/>
    <property type="evidence" value="ECO:0007669"/>
    <property type="project" value="InterPro"/>
</dbReference>
<dbReference type="Gene3D" id="1.10.287.130">
    <property type="match status" value="1"/>
</dbReference>
<dbReference type="InterPro" id="IPR003661">
    <property type="entry name" value="HisK_dim/P_dom"/>
</dbReference>
<sequence length="240" mass="26079">MAQSDSELLYTPQDLEREKLAALKQFAYGLSHEINNPLTNIATRAQMLLVDEHDPARRKALATINAQAFRAFEMLADLMLFAHPPALVPTTFSLCELLSQLNDEQAAIAEAQRTDLQFAELPSDVDSITADRTQLAAALSALIKNALEALKTGGEILVTAASYQTTDQQGIELVVADNGPGITPEVRRHLFDPFFSGREAGRGLGLGLSKAYRIAEMHGGQLTVDSQPSHGARFALRLPQ</sequence>
<keyword evidence="5" id="KW-0547">Nucleotide-binding</keyword>
<keyword evidence="7" id="KW-0067">ATP-binding</keyword>
<gene>
    <name evidence="10" type="primary">kinA</name>
    <name evidence="10" type="ORF">ETAA8_69070</name>
</gene>
<dbReference type="SMART" id="SM00387">
    <property type="entry name" value="HATPase_c"/>
    <property type="match status" value="1"/>
</dbReference>
<dbReference type="SUPFAM" id="SSF47384">
    <property type="entry name" value="Homodimeric domain of signal transducing histidine kinase"/>
    <property type="match status" value="1"/>
</dbReference>
<evidence type="ECO:0000313" key="10">
    <source>
        <dbReference type="EMBL" id="QDU31747.1"/>
    </source>
</evidence>
<evidence type="ECO:0000313" key="11">
    <source>
        <dbReference type="Proteomes" id="UP000315017"/>
    </source>
</evidence>
<dbReference type="PROSITE" id="PS50109">
    <property type="entry name" value="HIS_KIN"/>
    <property type="match status" value="1"/>
</dbReference>
<dbReference type="EMBL" id="CP036274">
    <property type="protein sequence ID" value="QDU31747.1"/>
    <property type="molecule type" value="Genomic_DNA"/>
</dbReference>
<keyword evidence="6 10" id="KW-0418">Kinase</keyword>
<dbReference type="CDD" id="cd00075">
    <property type="entry name" value="HATPase"/>
    <property type="match status" value="1"/>
</dbReference>
<dbReference type="Proteomes" id="UP000315017">
    <property type="component" value="Chromosome"/>
</dbReference>
<dbReference type="InterPro" id="IPR036890">
    <property type="entry name" value="HATPase_C_sf"/>
</dbReference>
<evidence type="ECO:0000256" key="3">
    <source>
        <dbReference type="ARBA" id="ARBA00022553"/>
    </source>
</evidence>
<keyword evidence="8" id="KW-0902">Two-component regulatory system</keyword>
<keyword evidence="4 10" id="KW-0808">Transferase</keyword>
<dbReference type="InterPro" id="IPR004358">
    <property type="entry name" value="Sig_transdc_His_kin-like_C"/>
</dbReference>
<evidence type="ECO:0000256" key="4">
    <source>
        <dbReference type="ARBA" id="ARBA00022679"/>
    </source>
</evidence>
<keyword evidence="11" id="KW-1185">Reference proteome</keyword>
<dbReference type="SUPFAM" id="SSF55874">
    <property type="entry name" value="ATPase domain of HSP90 chaperone/DNA topoisomerase II/histidine kinase"/>
    <property type="match status" value="1"/>
</dbReference>
<dbReference type="PANTHER" id="PTHR43065">
    <property type="entry name" value="SENSOR HISTIDINE KINASE"/>
    <property type="match status" value="1"/>
</dbReference>
<dbReference type="Pfam" id="PF00512">
    <property type="entry name" value="HisKA"/>
    <property type="match status" value="1"/>
</dbReference>